<dbReference type="EMBL" id="CP110820">
    <property type="protein sequence ID" value="WPX95995.1"/>
    <property type="molecule type" value="Genomic_DNA"/>
</dbReference>
<dbReference type="EMBL" id="CP110821">
    <property type="protein sequence ID" value="WPX97461.1"/>
    <property type="molecule type" value="Genomic_DNA"/>
</dbReference>
<keyword evidence="3" id="KW-0614">Plasmid</keyword>
<sequence>MFKVESKIMKYFKNHEYGPEIIMVSLYMKGR</sequence>
<evidence type="ECO:0000313" key="4">
    <source>
        <dbReference type="Proteomes" id="UP001327219"/>
    </source>
</evidence>
<evidence type="ECO:0000313" key="2">
    <source>
        <dbReference type="EMBL" id="WPX97451.1"/>
    </source>
</evidence>
<protein>
    <submittedName>
        <fullName evidence="3">IS6 family transposase</fullName>
    </submittedName>
</protein>
<accession>A0ABZ0UMV3</accession>
<proteinExistence type="predicted"/>
<dbReference type="Proteomes" id="UP001327219">
    <property type="component" value="Plasmid unnamed1"/>
</dbReference>
<keyword evidence="4" id="KW-1185">Reference proteome</keyword>
<dbReference type="EMBL" id="CP110821">
    <property type="protein sequence ID" value="WPX97451.1"/>
    <property type="molecule type" value="Genomic_DNA"/>
</dbReference>
<name>A0ABZ0UMV3_9RICK</name>
<evidence type="ECO:0000313" key="3">
    <source>
        <dbReference type="EMBL" id="WPX97461.1"/>
    </source>
</evidence>
<evidence type="ECO:0000313" key="1">
    <source>
        <dbReference type="EMBL" id="WPX95995.1"/>
    </source>
</evidence>
<geneLocation type="plasmid" evidence="3 4">
    <name>unnamed1</name>
</geneLocation>
<dbReference type="Proteomes" id="UP001327219">
    <property type="component" value="Chromosome"/>
</dbReference>
<organism evidence="3 4">
    <name type="scientific">Candidatus Bandiella euplotis</name>
    <dbReference type="NCBI Taxonomy" id="1664265"/>
    <lineage>
        <taxon>Bacteria</taxon>
        <taxon>Pseudomonadati</taxon>
        <taxon>Pseudomonadota</taxon>
        <taxon>Alphaproteobacteria</taxon>
        <taxon>Rickettsiales</taxon>
        <taxon>Candidatus Midichloriaceae</taxon>
        <taxon>Candidatus Bandiella</taxon>
    </lineage>
</organism>
<gene>
    <name evidence="1" type="ORF">Bandiella_00097</name>
    <name evidence="2" type="ORF">Bandiella_01609</name>
    <name evidence="3" type="ORF">Bandiella_01619</name>
</gene>
<reference evidence="3 4" key="1">
    <citation type="submission" date="2022-11" db="EMBL/GenBank/DDBJ databases">
        <title>Host association and intracellularity evolved multiple times independently in the Rickettsiales.</title>
        <authorList>
            <person name="Castelli M."/>
            <person name="Nardi T."/>
            <person name="Gammuto L."/>
            <person name="Bellinzona G."/>
            <person name="Sabaneyeva E."/>
            <person name="Potekhin A."/>
            <person name="Serra V."/>
            <person name="Petroni G."/>
            <person name="Sassera D."/>
        </authorList>
    </citation>
    <scope>NUCLEOTIDE SEQUENCE [LARGE SCALE GENOMIC DNA]</scope>
    <source>
        <strain evidence="3 4">NDG2</strain>
        <plasmid evidence="3 4">unnamed1</plasmid>
    </source>
</reference>